<dbReference type="GO" id="GO:0016814">
    <property type="term" value="F:hydrolase activity, acting on carbon-nitrogen (but not peptide) bonds, in cyclic amidines"/>
    <property type="evidence" value="ECO:0007669"/>
    <property type="project" value="UniProtKB-ARBA"/>
</dbReference>
<keyword evidence="4 8" id="KW-0378">Hydrolase</keyword>
<gene>
    <name evidence="8" type="ORF">ILP92_07620</name>
</gene>
<organism evidence="8 9">
    <name type="scientific">Palleronia pontilimi</name>
    <dbReference type="NCBI Taxonomy" id="1964209"/>
    <lineage>
        <taxon>Bacteria</taxon>
        <taxon>Pseudomonadati</taxon>
        <taxon>Pseudomonadota</taxon>
        <taxon>Alphaproteobacteria</taxon>
        <taxon>Rhodobacterales</taxon>
        <taxon>Roseobacteraceae</taxon>
        <taxon>Palleronia</taxon>
    </lineage>
</organism>
<keyword evidence="9" id="KW-1185">Reference proteome</keyword>
<dbReference type="PANTHER" id="PTHR43114">
    <property type="entry name" value="ADENINE DEAMINASE"/>
    <property type="match status" value="1"/>
</dbReference>
<dbReference type="Proteomes" id="UP000642488">
    <property type="component" value="Unassembled WGS sequence"/>
</dbReference>
<keyword evidence="5" id="KW-0862">Zinc</keyword>
<evidence type="ECO:0000256" key="1">
    <source>
        <dbReference type="ARBA" id="ARBA00001947"/>
    </source>
</evidence>
<dbReference type="GO" id="GO:0046872">
    <property type="term" value="F:metal ion binding"/>
    <property type="evidence" value="ECO:0007669"/>
    <property type="project" value="UniProtKB-KW"/>
</dbReference>
<evidence type="ECO:0000313" key="9">
    <source>
        <dbReference type="Proteomes" id="UP000642488"/>
    </source>
</evidence>
<dbReference type="SUPFAM" id="SSF51556">
    <property type="entry name" value="Metallo-dependent hydrolases"/>
    <property type="match status" value="1"/>
</dbReference>
<evidence type="ECO:0000259" key="7">
    <source>
        <dbReference type="Pfam" id="PF00962"/>
    </source>
</evidence>
<keyword evidence="3" id="KW-0479">Metal-binding</keyword>
<accession>A0A934IFQ5</accession>
<feature type="domain" description="Adenosine deaminase" evidence="7">
    <location>
        <begin position="84"/>
        <end position="399"/>
    </location>
</feature>
<dbReference type="EMBL" id="JAEKPD010000007">
    <property type="protein sequence ID" value="MBJ3762610.1"/>
    <property type="molecule type" value="Genomic_DNA"/>
</dbReference>
<dbReference type="NCBIfam" id="NF006848">
    <property type="entry name" value="PRK09358.1-3"/>
    <property type="match status" value="1"/>
</dbReference>
<evidence type="ECO:0000256" key="2">
    <source>
        <dbReference type="ARBA" id="ARBA00006676"/>
    </source>
</evidence>
<evidence type="ECO:0000256" key="4">
    <source>
        <dbReference type="ARBA" id="ARBA00022801"/>
    </source>
</evidence>
<dbReference type="Gene3D" id="3.20.20.140">
    <property type="entry name" value="Metal-dependent hydrolases"/>
    <property type="match status" value="1"/>
</dbReference>
<sequence>MVRRRAARPGRAAEGWRHPGRHRRPRQRPHLARHRPHPRTGAGACGGRGHGPDRPLRLRRRGHQHRDPSGPARGRTGKELPVIPKLELHLHLEGAAPPDLIRALAREKHVDLSGIFDDRGHYAYDSFAAFLRVYEAACTVLQTPDDFARLTRTVLERSAAQGVIYTEAFLSPDFCGQRDVSAWREYLHAIREAAQSAPDIQMRGIVTCIRHFGPDAARETALCAAETAGDFLTGFGIAGDESAGHPRDFAYGFDMAREAGLSLTAHAGEWGGAQSVRDALDHLRVARIGHGVHAINDPALVDRLAEDGITLEVCPGSNVTLGVYPDWRSHPIDKLRAAGVPVTVSTDDPPFFHTTMTHEYQRLSDTFGWDDEIFTDIARTAANAAFCDDATRAALLKRIGAG</sequence>
<comment type="caution">
    <text evidence="8">The sequence shown here is derived from an EMBL/GenBank/DDBJ whole genome shotgun (WGS) entry which is preliminary data.</text>
</comment>
<dbReference type="PANTHER" id="PTHR43114:SF6">
    <property type="entry name" value="ADENINE DEAMINASE"/>
    <property type="match status" value="1"/>
</dbReference>
<dbReference type="InterPro" id="IPR032466">
    <property type="entry name" value="Metal_Hydrolase"/>
</dbReference>
<comment type="similarity">
    <text evidence="2">Belongs to the metallo-dependent hydrolases superfamily. Adenosine and AMP deaminases family.</text>
</comment>
<proteinExistence type="inferred from homology"/>
<feature type="region of interest" description="Disordered" evidence="6">
    <location>
        <begin position="1"/>
        <end position="78"/>
    </location>
</feature>
<dbReference type="EC" id="3.5.4.4" evidence="8"/>
<dbReference type="InterPro" id="IPR001365">
    <property type="entry name" value="A_deaminase_dom"/>
</dbReference>
<feature type="compositionally biased region" description="Basic residues" evidence="6">
    <location>
        <begin position="18"/>
        <end position="38"/>
    </location>
</feature>
<reference evidence="8" key="1">
    <citation type="submission" date="2020-12" db="EMBL/GenBank/DDBJ databases">
        <title>Bacterial taxonomy.</title>
        <authorList>
            <person name="Pan X."/>
        </authorList>
    </citation>
    <scope>NUCLEOTIDE SEQUENCE</scope>
    <source>
        <strain evidence="8">KCTC 52957</strain>
    </source>
</reference>
<dbReference type="AlphaFoldDB" id="A0A934IFQ5"/>
<dbReference type="Pfam" id="PF00962">
    <property type="entry name" value="A_deaminase"/>
    <property type="match status" value="1"/>
</dbReference>
<dbReference type="GO" id="GO:0019239">
    <property type="term" value="F:deaminase activity"/>
    <property type="evidence" value="ECO:0007669"/>
    <property type="project" value="InterPro"/>
</dbReference>
<comment type="cofactor">
    <cofactor evidence="1">
        <name>Zn(2+)</name>
        <dbReference type="ChEBI" id="CHEBI:29105"/>
    </cofactor>
</comment>
<dbReference type="CDD" id="cd01320">
    <property type="entry name" value="ADA"/>
    <property type="match status" value="1"/>
</dbReference>
<dbReference type="NCBIfam" id="TIGR01430">
    <property type="entry name" value="aden_deam"/>
    <property type="match status" value="1"/>
</dbReference>
<protein>
    <submittedName>
        <fullName evidence="8">Adenosine deaminase</fullName>
        <ecNumber evidence="8">3.5.4.4</ecNumber>
    </submittedName>
</protein>
<name>A0A934IFQ5_9RHOB</name>
<evidence type="ECO:0000256" key="6">
    <source>
        <dbReference type="SAM" id="MobiDB-lite"/>
    </source>
</evidence>
<evidence type="ECO:0000313" key="8">
    <source>
        <dbReference type="EMBL" id="MBJ3762610.1"/>
    </source>
</evidence>
<dbReference type="InterPro" id="IPR006330">
    <property type="entry name" value="Ado/ade_deaminase"/>
</dbReference>
<evidence type="ECO:0000256" key="3">
    <source>
        <dbReference type="ARBA" id="ARBA00022723"/>
    </source>
</evidence>
<evidence type="ECO:0000256" key="5">
    <source>
        <dbReference type="ARBA" id="ARBA00022833"/>
    </source>
</evidence>